<accession>A0A1E5QBZ5</accession>
<keyword evidence="3" id="KW-0998">Cell outer membrane</keyword>
<comment type="subcellular location">
    <subcellularLocation>
        <location evidence="1">Cell outer membrane</location>
    </subcellularLocation>
</comment>
<dbReference type="CDD" id="cd07185">
    <property type="entry name" value="OmpA_C-like"/>
    <property type="match status" value="1"/>
</dbReference>
<keyword evidence="8" id="KW-1185">Reference proteome</keyword>
<evidence type="ECO:0000313" key="7">
    <source>
        <dbReference type="EMBL" id="OEJ69504.1"/>
    </source>
</evidence>
<gene>
    <name evidence="7" type="ORF">BEN30_02835</name>
</gene>
<dbReference type="STRING" id="28181.BEN30_02835"/>
<dbReference type="InterPro" id="IPR006665">
    <property type="entry name" value="OmpA-like"/>
</dbReference>
<dbReference type="Pfam" id="PF14559">
    <property type="entry name" value="TPR_19"/>
    <property type="match status" value="1"/>
</dbReference>
<proteinExistence type="predicted"/>
<dbReference type="Proteomes" id="UP000095347">
    <property type="component" value="Unassembled WGS sequence"/>
</dbReference>
<dbReference type="GO" id="GO:0009279">
    <property type="term" value="C:cell outer membrane"/>
    <property type="evidence" value="ECO:0007669"/>
    <property type="project" value="UniProtKB-SubCell"/>
</dbReference>
<dbReference type="PROSITE" id="PS51123">
    <property type="entry name" value="OMPA_2"/>
    <property type="match status" value="1"/>
</dbReference>
<dbReference type="PRINTS" id="PR01021">
    <property type="entry name" value="OMPADOMAIN"/>
</dbReference>
<dbReference type="PANTHER" id="PTHR30329">
    <property type="entry name" value="STATOR ELEMENT OF FLAGELLAR MOTOR COMPLEX"/>
    <property type="match status" value="1"/>
</dbReference>
<dbReference type="Pfam" id="PF00691">
    <property type="entry name" value="OmpA"/>
    <property type="match status" value="1"/>
</dbReference>
<dbReference type="InterPro" id="IPR050330">
    <property type="entry name" value="Bact_OuterMem_StrucFunc"/>
</dbReference>
<dbReference type="PROSITE" id="PS51257">
    <property type="entry name" value="PROKAR_LIPOPROTEIN"/>
    <property type="match status" value="1"/>
</dbReference>
<dbReference type="Gene3D" id="1.25.40.10">
    <property type="entry name" value="Tetratricopeptide repeat domain"/>
    <property type="match status" value="2"/>
</dbReference>
<dbReference type="Pfam" id="PF13431">
    <property type="entry name" value="TPR_17"/>
    <property type="match status" value="1"/>
</dbReference>
<dbReference type="PROSITE" id="PS50005">
    <property type="entry name" value="TPR"/>
    <property type="match status" value="1"/>
</dbReference>
<dbReference type="InterPro" id="IPR036737">
    <property type="entry name" value="OmpA-like_sf"/>
</dbReference>
<feature type="domain" description="OmpA-like" evidence="6">
    <location>
        <begin position="263"/>
        <end position="381"/>
    </location>
</feature>
<dbReference type="AlphaFoldDB" id="A0A1E5QBZ5"/>
<dbReference type="SUPFAM" id="SSF103088">
    <property type="entry name" value="OmpA-like"/>
    <property type="match status" value="1"/>
</dbReference>
<evidence type="ECO:0000256" key="2">
    <source>
        <dbReference type="ARBA" id="ARBA00023136"/>
    </source>
</evidence>
<name>A0A1E5QBZ5_9PROT</name>
<keyword evidence="4" id="KW-0802">TPR repeat</keyword>
<evidence type="ECO:0000313" key="8">
    <source>
        <dbReference type="Proteomes" id="UP000095347"/>
    </source>
</evidence>
<protein>
    <recommendedName>
        <fullName evidence="6">OmpA-like domain-containing protein</fullName>
    </recommendedName>
</protein>
<keyword evidence="2 5" id="KW-0472">Membrane</keyword>
<dbReference type="SMART" id="SM00028">
    <property type="entry name" value="TPR"/>
    <property type="match status" value="2"/>
</dbReference>
<dbReference type="SUPFAM" id="SSF48452">
    <property type="entry name" value="TPR-like"/>
    <property type="match status" value="1"/>
</dbReference>
<evidence type="ECO:0000259" key="6">
    <source>
        <dbReference type="PROSITE" id="PS51123"/>
    </source>
</evidence>
<sequence length="381" mass="41869">MNMSIPRRILVLSATFWLSACITSETPKPLAQTSPEYSTAFHEAIEDAEKRLRDKPNDREARLNLARTLRWAGRIEDAAQVLDTPPTAFANDTKFWAERGKLSLLQGNSLQGLAQLERATQGTTGDWRLYSAIGIANDTMNRYGDAEIAYRKALELCPNDAGILNNLGVSQGLSGRLDQAVLTLKDALHFGQHTDLINRNLRLFTRARDLCATCSTDYLKQGDSLILAAGLTATDQQGSCTSGPQTPQIPPSAMVETLAAITPDAPPPSVNIKVYFEFDSATLKPETMDTLNTLGEALTYGELNNYRFQIAGHTDAVGLDDYNLKLSSQRAQAVSNYLVTTFAIDPARLEAVGFGESQLLDWDHPDGEVNRRVQVTRLDHL</sequence>
<feature type="repeat" description="TPR" evidence="4">
    <location>
        <begin position="127"/>
        <end position="160"/>
    </location>
</feature>
<dbReference type="InterPro" id="IPR019734">
    <property type="entry name" value="TPR_rpt"/>
</dbReference>
<dbReference type="EMBL" id="MCGG01000006">
    <property type="protein sequence ID" value="OEJ69504.1"/>
    <property type="molecule type" value="Genomic_DNA"/>
</dbReference>
<reference evidence="8" key="1">
    <citation type="submission" date="2016-07" db="EMBL/GenBank/DDBJ databases">
        <authorList>
            <person name="Florea S."/>
            <person name="Webb J.S."/>
            <person name="Jaromczyk J."/>
            <person name="Schardl C.L."/>
        </authorList>
    </citation>
    <scope>NUCLEOTIDE SEQUENCE [LARGE SCALE GENOMIC DNA]</scope>
    <source>
        <strain evidence="8">MV-1</strain>
    </source>
</reference>
<dbReference type="InterPro" id="IPR006664">
    <property type="entry name" value="OMP_bac"/>
</dbReference>
<evidence type="ECO:0000256" key="4">
    <source>
        <dbReference type="PROSITE-ProRule" id="PRU00339"/>
    </source>
</evidence>
<dbReference type="OrthoDB" id="9814546at2"/>
<organism evidence="7 8">
    <name type="scientific">Magnetovibrio blakemorei</name>
    <dbReference type="NCBI Taxonomy" id="28181"/>
    <lineage>
        <taxon>Bacteria</taxon>
        <taxon>Pseudomonadati</taxon>
        <taxon>Pseudomonadota</taxon>
        <taxon>Alphaproteobacteria</taxon>
        <taxon>Rhodospirillales</taxon>
        <taxon>Magnetovibrionaceae</taxon>
        <taxon>Magnetovibrio</taxon>
    </lineage>
</organism>
<evidence type="ECO:0000256" key="3">
    <source>
        <dbReference type="ARBA" id="ARBA00023237"/>
    </source>
</evidence>
<dbReference type="InterPro" id="IPR011990">
    <property type="entry name" value="TPR-like_helical_dom_sf"/>
</dbReference>
<evidence type="ECO:0000256" key="1">
    <source>
        <dbReference type="ARBA" id="ARBA00004442"/>
    </source>
</evidence>
<evidence type="ECO:0000256" key="5">
    <source>
        <dbReference type="PROSITE-ProRule" id="PRU00473"/>
    </source>
</evidence>
<dbReference type="PANTHER" id="PTHR30329:SF21">
    <property type="entry name" value="LIPOPROTEIN YIAD-RELATED"/>
    <property type="match status" value="1"/>
</dbReference>
<comment type="caution">
    <text evidence="7">The sequence shown here is derived from an EMBL/GenBank/DDBJ whole genome shotgun (WGS) entry which is preliminary data.</text>
</comment>
<dbReference type="Gene3D" id="3.30.1330.60">
    <property type="entry name" value="OmpA-like domain"/>
    <property type="match status" value="1"/>
</dbReference>